<dbReference type="PANTHER" id="PTHR30352">
    <property type="entry name" value="PYRUVATE FORMATE-LYASE-ACTIVATING ENZYME"/>
    <property type="match status" value="1"/>
</dbReference>
<reference evidence="8 9" key="1">
    <citation type="submission" date="2023-06" db="EMBL/GenBank/DDBJ databases">
        <title>Thiopseudomonas sp. CY1220 draft genome sequence.</title>
        <authorList>
            <person name="Zhao G."/>
            <person name="An M."/>
        </authorList>
    </citation>
    <scope>NUCLEOTIDE SEQUENCE [LARGE SCALE GENOMIC DNA]</scope>
    <source>
        <strain evidence="8 9">CY1220</strain>
    </source>
</reference>
<keyword evidence="2" id="KW-0004">4Fe-4S</keyword>
<dbReference type="RefSeq" id="WP_289410850.1">
    <property type="nucleotide sequence ID" value="NZ_JAUCDY010000008.1"/>
</dbReference>
<keyword evidence="6" id="KW-0411">Iron-sulfur</keyword>
<keyword evidence="5" id="KW-0408">Iron</keyword>
<keyword evidence="3" id="KW-0949">S-adenosyl-L-methionine</keyword>
<evidence type="ECO:0000259" key="7">
    <source>
        <dbReference type="PROSITE" id="PS51918"/>
    </source>
</evidence>
<dbReference type="Gene3D" id="3.20.20.70">
    <property type="entry name" value="Aldolase class I"/>
    <property type="match status" value="1"/>
</dbReference>
<dbReference type="PANTHER" id="PTHR30352:SF13">
    <property type="entry name" value="GLYCYL-RADICAL ENZYME ACTIVATING ENZYME YJJW-RELATED"/>
    <property type="match status" value="1"/>
</dbReference>
<evidence type="ECO:0000256" key="5">
    <source>
        <dbReference type="ARBA" id="ARBA00023004"/>
    </source>
</evidence>
<dbReference type="SFLD" id="SFLDG01094">
    <property type="entry name" value="Uncharacterised_Radical_SAM_Su"/>
    <property type="match status" value="1"/>
</dbReference>
<dbReference type="InterPro" id="IPR058240">
    <property type="entry name" value="rSAM_sf"/>
</dbReference>
<dbReference type="InterPro" id="IPR007197">
    <property type="entry name" value="rSAM"/>
</dbReference>
<keyword evidence="4" id="KW-0479">Metal-binding</keyword>
<dbReference type="Pfam" id="PF04055">
    <property type="entry name" value="Radical_SAM"/>
    <property type="match status" value="1"/>
</dbReference>
<dbReference type="PROSITE" id="PS51918">
    <property type="entry name" value="RADICAL_SAM"/>
    <property type="match status" value="1"/>
</dbReference>
<evidence type="ECO:0000256" key="1">
    <source>
        <dbReference type="ARBA" id="ARBA00001966"/>
    </source>
</evidence>
<evidence type="ECO:0000313" key="8">
    <source>
        <dbReference type="EMBL" id="MDM7858184.1"/>
    </source>
</evidence>
<feature type="domain" description="Radical SAM core" evidence="7">
    <location>
        <begin position="19"/>
        <end position="228"/>
    </location>
</feature>
<proteinExistence type="predicted"/>
<keyword evidence="9" id="KW-1185">Reference proteome</keyword>
<accession>A0ABT7SQA5</accession>
<dbReference type="Proteomes" id="UP001241056">
    <property type="component" value="Unassembled WGS sequence"/>
</dbReference>
<evidence type="ECO:0000256" key="3">
    <source>
        <dbReference type="ARBA" id="ARBA00022691"/>
    </source>
</evidence>
<evidence type="ECO:0000256" key="2">
    <source>
        <dbReference type="ARBA" id="ARBA00022485"/>
    </source>
</evidence>
<gene>
    <name evidence="8" type="ORF">QEZ41_07820</name>
</gene>
<dbReference type="SFLD" id="SFLDS00029">
    <property type="entry name" value="Radical_SAM"/>
    <property type="match status" value="1"/>
</dbReference>
<dbReference type="SUPFAM" id="SSF102114">
    <property type="entry name" value="Radical SAM enzymes"/>
    <property type="match status" value="1"/>
</dbReference>
<protein>
    <submittedName>
        <fullName evidence="8">Anaerobic ribonucleoside-triphosphate reductase activating protein</fullName>
    </submittedName>
</protein>
<evidence type="ECO:0000256" key="4">
    <source>
        <dbReference type="ARBA" id="ARBA00022723"/>
    </source>
</evidence>
<comment type="caution">
    <text evidence="8">The sequence shown here is derived from an EMBL/GenBank/DDBJ whole genome shotgun (WGS) entry which is preliminary data.</text>
</comment>
<evidence type="ECO:0000256" key="6">
    <source>
        <dbReference type="ARBA" id="ARBA00023014"/>
    </source>
</evidence>
<organism evidence="8 9">
    <name type="scientific">Thiopseudomonas acetoxidans</name>
    <dbReference type="NCBI Taxonomy" id="3041622"/>
    <lineage>
        <taxon>Bacteria</taxon>
        <taxon>Pseudomonadati</taxon>
        <taxon>Pseudomonadota</taxon>
        <taxon>Gammaproteobacteria</taxon>
        <taxon>Pseudomonadales</taxon>
        <taxon>Pseudomonadaceae</taxon>
        <taxon>Thiopseudomonas</taxon>
    </lineage>
</organism>
<dbReference type="CDD" id="cd01335">
    <property type="entry name" value="Radical_SAM"/>
    <property type="match status" value="1"/>
</dbReference>
<dbReference type="InterPro" id="IPR012840">
    <property type="entry name" value="NrdG2"/>
</dbReference>
<comment type="cofactor">
    <cofactor evidence="1">
        <name>[4Fe-4S] cluster</name>
        <dbReference type="ChEBI" id="CHEBI:49883"/>
    </cofactor>
</comment>
<dbReference type="EMBL" id="JAUCDY010000008">
    <property type="protein sequence ID" value="MDM7858184.1"/>
    <property type="molecule type" value="Genomic_DNA"/>
</dbReference>
<dbReference type="NCBIfam" id="TIGR02495">
    <property type="entry name" value="NrdG2"/>
    <property type="match status" value="1"/>
</dbReference>
<dbReference type="InterPro" id="IPR013785">
    <property type="entry name" value="Aldolase_TIM"/>
</dbReference>
<evidence type="ECO:0000313" key="9">
    <source>
        <dbReference type="Proteomes" id="UP001241056"/>
    </source>
</evidence>
<name>A0ABT7SQA5_9GAMM</name>
<dbReference type="InterPro" id="IPR034457">
    <property type="entry name" value="Organic_radical-activating"/>
</dbReference>
<sequence length="234" mass="25863">MSRTDLIRVGGLVPLTTIDYPDHLSCVLFCQGCAWRCHYCHNPDLIPPTGADNIAWSEVLEFLQRRQGLLQAVVFSGGEATLQPHLAQAMQQVADLGFKIGLHTAGIKPSALAQALPWCDWIGFDVKAPQGAVDSITQVIGSDAANWDSLRLLLDSGVDYECRTTVHWDLLNPEQLKLLAAQLAAMSVRRWVIQIARNGNLLNQQLAANQQPLELEQLWQTLGSSFAEFAVREH</sequence>